<dbReference type="Pfam" id="PF20248">
    <property type="entry name" value="DUF6603"/>
    <property type="match status" value="1"/>
</dbReference>
<dbReference type="Proteomes" id="UP001596139">
    <property type="component" value="Unassembled WGS sequence"/>
</dbReference>
<feature type="domain" description="DUF6603" evidence="1">
    <location>
        <begin position="441"/>
        <end position="998"/>
    </location>
</feature>
<dbReference type="InterPro" id="IPR046538">
    <property type="entry name" value="DUF6603"/>
</dbReference>
<reference evidence="3" key="1">
    <citation type="journal article" date="2019" name="Int. J. Syst. Evol. Microbiol.">
        <title>The Global Catalogue of Microorganisms (GCM) 10K type strain sequencing project: providing services to taxonomists for standard genome sequencing and annotation.</title>
        <authorList>
            <consortium name="The Broad Institute Genomics Platform"/>
            <consortium name="The Broad Institute Genome Sequencing Center for Infectious Disease"/>
            <person name="Wu L."/>
            <person name="Ma J."/>
        </authorList>
    </citation>
    <scope>NUCLEOTIDE SEQUENCE [LARGE SCALE GENOMIC DNA]</scope>
    <source>
        <strain evidence="3">CGMCC 1.15180</strain>
    </source>
</reference>
<comment type="caution">
    <text evidence="2">The sequence shown here is derived from an EMBL/GenBank/DDBJ whole genome shotgun (WGS) entry which is preliminary data.</text>
</comment>
<dbReference type="EMBL" id="JBHSPX010000004">
    <property type="protein sequence ID" value="MFC6064376.1"/>
    <property type="molecule type" value="Genomic_DNA"/>
</dbReference>
<proteinExistence type="predicted"/>
<keyword evidence="3" id="KW-1185">Reference proteome</keyword>
<protein>
    <submittedName>
        <fullName evidence="2">DUF6603 domain-containing protein</fullName>
    </submittedName>
</protein>
<accession>A0ABW1MLU0</accession>
<evidence type="ECO:0000259" key="1">
    <source>
        <dbReference type="Pfam" id="PF20248"/>
    </source>
</evidence>
<evidence type="ECO:0000313" key="2">
    <source>
        <dbReference type="EMBL" id="MFC6064376.1"/>
    </source>
</evidence>
<evidence type="ECO:0000313" key="3">
    <source>
        <dbReference type="Proteomes" id="UP001596139"/>
    </source>
</evidence>
<gene>
    <name evidence="2" type="ORF">ACFP4F_17735</name>
</gene>
<organism evidence="2 3">
    <name type="scientific">Streptomyces ochraceiscleroticus</name>
    <dbReference type="NCBI Taxonomy" id="47761"/>
    <lineage>
        <taxon>Bacteria</taxon>
        <taxon>Bacillati</taxon>
        <taxon>Actinomycetota</taxon>
        <taxon>Actinomycetes</taxon>
        <taxon>Kitasatosporales</taxon>
        <taxon>Streptomycetaceae</taxon>
        <taxon>Streptomyces</taxon>
    </lineage>
</organism>
<name>A0ABW1MLU0_9ACTN</name>
<sequence length="1121" mass="117212">MSEPRAFLDAVLGAVIEAVTPLEDALADPVLFRALLEELGWVVEAGDIDPQELSAQLPIKNILDSVRDVLETIRTGAATPGLYQTLVRDTTALISALGTAAGDDPPPSLPPPLSQPELWDSLAVDLAGFLVARHVRATAPLVYALLHLFGIIDLEETAPTEHRRAARRVVLRWDRLGMLVGDPTDLVAEVYGWGGTLRSAELLDRLEEALRALGLAADQVEPDEGTIAAYWGDPSAADAPTRELHLLLATGTTDDGLHAEVGLAVLPVPAQTGVAGPPAGILVSLFAAGDIALVITFGESVSGRIFGAVDADRLIGVELRPGDARWADSAAVQARAGLELAYAPPEPVLLFGGREGTRVRVGGAGLGLAAEAGTLGFDVGVHVALSGLSLVVSFADVDAFVGRLVGSGELTFAADLGVGWSQRGGLRVDGQAGLRFELPMEFTVGPVRLSRLFIVAGPEAGGLALSAVVTVQGSLGPLTLVVEDVGATLRLTPTAGGAAVGLSPSLALRPPTGAGMSINTGPVTGGGFVQFNEPAGRYTGVLRLRIVTVGITAVGLVQTRLPGGRPGFALLILLRAEFPPIQVGFGIALSAIGGLLGLNRRVEVDALRRRFAGGAAGRILAPEDPVRDAPLLLAELDEIFPVTEGVTLVGPTVQLSWLELVRLDLGIFVELPGPSKVVLLGSVRAAIDNPTGGKPYLQLRLDVLGVLDFAKRVLEFDGVLVDSQLLEVFELTGGAAFRLGWGDQPYVVMSIGGFHPAYDPAPLALPASLTRLAMARGRPTDVLYLRFEGYFAITTNTLQFGASVQVIVNAGPIRAEGFLGFDTLIRFQPFAFEFGFRASVRVTFKGVTLAGVRVTGVLSGPGPVTFAGELCFEVLFFEICWSATFTLGSATPPAVHPIPSALPVFGVELREPGNLATSAAEDPFVLLTPPSATVPAPVLPPLGRLVWAQRRAPLELLLERFEGAPLEHRDTITATGPRITGPAKDWFAPGSFADLSDSDALNRPALERLHCGVELAAANDVVSAAVTVSVTVEQYRAARPTAVPGEERPEWLHAALDRREGVADPPVVAPAVTVEDETWVVSETTGAPTAAGLSQAQAHQLAKATGAVATAAGDRVRVITF</sequence>
<dbReference type="RefSeq" id="WP_157848970.1">
    <property type="nucleotide sequence ID" value="NZ_JBHSPX010000004.1"/>
</dbReference>